<reference evidence="1 2" key="1">
    <citation type="submission" date="2020-04" db="EMBL/GenBank/DDBJ databases">
        <authorList>
            <person name="De Canck E."/>
        </authorList>
    </citation>
    <scope>NUCLEOTIDE SEQUENCE [LARGE SCALE GENOMIC DNA]</scope>
    <source>
        <strain evidence="1 2">LMG 3328</strain>
    </source>
</reference>
<dbReference type="Proteomes" id="UP000494122">
    <property type="component" value="Unassembled WGS sequence"/>
</dbReference>
<organism evidence="1 2">
    <name type="scientific">Achromobacter ruhlandii</name>
    <dbReference type="NCBI Taxonomy" id="72557"/>
    <lineage>
        <taxon>Bacteria</taxon>
        <taxon>Pseudomonadati</taxon>
        <taxon>Pseudomonadota</taxon>
        <taxon>Betaproteobacteria</taxon>
        <taxon>Burkholderiales</taxon>
        <taxon>Alcaligenaceae</taxon>
        <taxon>Achromobacter</taxon>
    </lineage>
</organism>
<name>A0A2M9GYQ5_9BURK</name>
<dbReference type="PROSITE" id="PS51257">
    <property type="entry name" value="PROKAR_LIPOPROTEIN"/>
    <property type="match status" value="1"/>
</dbReference>
<sequence>MRRLVILASLAAAVSATACSSQRAYDAGQAWQRNECGKIPDMQERQRCMNAASTSYDDYRRQRQDIQK</sequence>
<proteinExistence type="predicted"/>
<dbReference type="EMBL" id="CADILE010000015">
    <property type="protein sequence ID" value="CAB3909669.1"/>
    <property type="molecule type" value="Genomic_DNA"/>
</dbReference>
<evidence type="ECO:0000313" key="1">
    <source>
        <dbReference type="EMBL" id="CAB3909669.1"/>
    </source>
</evidence>
<dbReference type="RefSeq" id="WP_059271917.1">
    <property type="nucleotide sequence ID" value="NZ_CADILE010000015.1"/>
</dbReference>
<accession>A0A2M9GYQ5</accession>
<dbReference type="AlphaFoldDB" id="A0A2M9GYQ5"/>
<evidence type="ECO:0008006" key="3">
    <source>
        <dbReference type="Google" id="ProtNLM"/>
    </source>
</evidence>
<gene>
    <name evidence="1" type="ORF">LMG3328_04727</name>
</gene>
<protein>
    <recommendedName>
        <fullName evidence="3">Lipoprotein</fullName>
    </recommendedName>
</protein>
<evidence type="ECO:0000313" key="2">
    <source>
        <dbReference type="Proteomes" id="UP000494122"/>
    </source>
</evidence>